<evidence type="ECO:0000256" key="1">
    <source>
        <dbReference type="SAM" id="MobiDB-lite"/>
    </source>
</evidence>
<dbReference type="SUPFAM" id="SSF47240">
    <property type="entry name" value="Ferritin-like"/>
    <property type="match status" value="1"/>
</dbReference>
<dbReference type="EMBL" id="SACP01000040">
    <property type="protein sequence ID" value="RVU13885.1"/>
    <property type="molecule type" value="Genomic_DNA"/>
</dbReference>
<comment type="caution">
    <text evidence="2">The sequence shown here is derived from an EMBL/GenBank/DDBJ whole genome shotgun (WGS) entry which is preliminary data.</text>
</comment>
<name>A0A437NV21_9HYPH</name>
<proteinExistence type="predicted"/>
<dbReference type="Gene3D" id="1.20.1260.10">
    <property type="match status" value="1"/>
</dbReference>
<keyword evidence="3" id="KW-1185">Reference proteome</keyword>
<organism evidence="2 3">
    <name type="scientific">Methylobacterium oryzihabitans</name>
    <dbReference type="NCBI Taxonomy" id="2499852"/>
    <lineage>
        <taxon>Bacteria</taxon>
        <taxon>Pseudomonadati</taxon>
        <taxon>Pseudomonadota</taxon>
        <taxon>Alphaproteobacteria</taxon>
        <taxon>Hyphomicrobiales</taxon>
        <taxon>Methylobacteriaceae</taxon>
        <taxon>Methylobacterium</taxon>
    </lineage>
</organism>
<dbReference type="InterPro" id="IPR009078">
    <property type="entry name" value="Ferritin-like_SF"/>
</dbReference>
<dbReference type="Pfam" id="PF05974">
    <property type="entry name" value="DUF892"/>
    <property type="match status" value="1"/>
</dbReference>
<feature type="region of interest" description="Disordered" evidence="1">
    <location>
        <begin position="36"/>
        <end position="72"/>
    </location>
</feature>
<evidence type="ECO:0000313" key="2">
    <source>
        <dbReference type="EMBL" id="RVU13885.1"/>
    </source>
</evidence>
<sequence length="292" mass="32397">MVLDERGLALRRDRHRVSFRVSGWWGRRDRPLPAGLGRAGMSSSAVRHGGKPRVRGEVARSHTRIRPPRPPLIAAPSARFRHAAARCRQGRTEVLPARWAGIPTHLRGHAMTSTATAAPDTLAGSESVQTLYITALRNTHALEKQAAQMLQRQIERYENYPDLVQALRLHRSETDQQATRLSDLLHGHGEDRSLLKDVVTQTVGNVAALVHSVTSDEVLKNLYTDYSVETYEVAAYTSLIALAEAAGHRKDLDLLTLSLKEEERMAEAVFAQIKPVTLAYAEREAAGKKADR</sequence>
<dbReference type="PANTHER" id="PTHR30565">
    <property type="entry name" value="PROTEIN YCIF"/>
    <property type="match status" value="1"/>
</dbReference>
<dbReference type="Proteomes" id="UP000286997">
    <property type="component" value="Unassembled WGS sequence"/>
</dbReference>
<reference evidence="2 3" key="1">
    <citation type="submission" date="2019-01" db="EMBL/GenBank/DDBJ databases">
        <authorList>
            <person name="Chen W.-M."/>
        </authorList>
    </citation>
    <scope>NUCLEOTIDE SEQUENCE [LARGE SCALE GENOMIC DNA]</scope>
    <source>
        <strain evidence="2 3">TER-1</strain>
    </source>
</reference>
<dbReference type="InterPro" id="IPR012347">
    <property type="entry name" value="Ferritin-like"/>
</dbReference>
<dbReference type="InterPro" id="IPR010287">
    <property type="entry name" value="DUF892_YciF-like"/>
</dbReference>
<dbReference type="PANTHER" id="PTHR30565:SF9">
    <property type="entry name" value="PROTEIN YCIF"/>
    <property type="match status" value="1"/>
</dbReference>
<accession>A0A437NV21</accession>
<gene>
    <name evidence="2" type="ORF">EOE48_25930</name>
</gene>
<dbReference type="InterPro" id="IPR047114">
    <property type="entry name" value="YciF"/>
</dbReference>
<dbReference type="OrthoDB" id="7273732at2"/>
<dbReference type="AlphaFoldDB" id="A0A437NV21"/>
<protein>
    <submittedName>
        <fullName evidence="2">Ferritin-like domain-containing protein</fullName>
    </submittedName>
</protein>
<evidence type="ECO:0000313" key="3">
    <source>
        <dbReference type="Proteomes" id="UP000286997"/>
    </source>
</evidence>